<feature type="domain" description="PucR C-terminal helix-turn-helix" evidence="3">
    <location>
        <begin position="479"/>
        <end position="534"/>
    </location>
</feature>
<dbReference type="Pfam" id="PF07905">
    <property type="entry name" value="PucR"/>
    <property type="match status" value="1"/>
</dbReference>
<dbReference type="Pfam" id="PF13556">
    <property type="entry name" value="HTH_30"/>
    <property type="match status" value="1"/>
</dbReference>
<evidence type="ECO:0008006" key="7">
    <source>
        <dbReference type="Google" id="ProtNLM"/>
    </source>
</evidence>
<feature type="domain" description="CdaR GGDEF-like" evidence="4">
    <location>
        <begin position="335"/>
        <end position="429"/>
    </location>
</feature>
<comment type="caution">
    <text evidence="5">The sequence shown here is derived from an EMBL/GenBank/DDBJ whole genome shotgun (WGS) entry which is preliminary data.</text>
</comment>
<evidence type="ECO:0000259" key="2">
    <source>
        <dbReference type="Pfam" id="PF07905"/>
    </source>
</evidence>
<accession>A0A2T2WL21</accession>
<dbReference type="InterPro" id="IPR041522">
    <property type="entry name" value="CdaR_GGDEF"/>
</dbReference>
<dbReference type="Pfam" id="PF17853">
    <property type="entry name" value="GGDEF_2"/>
    <property type="match status" value="1"/>
</dbReference>
<evidence type="ECO:0000313" key="6">
    <source>
        <dbReference type="Proteomes" id="UP000242699"/>
    </source>
</evidence>
<dbReference type="InterPro" id="IPR051448">
    <property type="entry name" value="CdaR-like_regulators"/>
</dbReference>
<dbReference type="Gene3D" id="1.10.10.2840">
    <property type="entry name" value="PucR C-terminal helix-turn-helix domain"/>
    <property type="match status" value="1"/>
</dbReference>
<gene>
    <name evidence="5" type="ORF">C7B43_20480</name>
</gene>
<comment type="similarity">
    <text evidence="1">Belongs to the CdaR family.</text>
</comment>
<name>A0A2T2WL21_9FIRM</name>
<reference evidence="5 6" key="1">
    <citation type="journal article" date="2014" name="BMC Genomics">
        <title>Comparison of environmental and isolate Sulfobacillus genomes reveals diverse carbon, sulfur, nitrogen, and hydrogen metabolisms.</title>
        <authorList>
            <person name="Justice N.B."/>
            <person name="Norman A."/>
            <person name="Brown C.T."/>
            <person name="Singh A."/>
            <person name="Thomas B.C."/>
            <person name="Banfield J.F."/>
        </authorList>
    </citation>
    <scope>NUCLEOTIDE SEQUENCE [LARGE SCALE GENOMIC DNA]</scope>
    <source>
        <strain evidence="5">AMDSBA1</strain>
    </source>
</reference>
<dbReference type="EMBL" id="PXYT01000102">
    <property type="protein sequence ID" value="PSR22906.1"/>
    <property type="molecule type" value="Genomic_DNA"/>
</dbReference>
<evidence type="ECO:0000256" key="1">
    <source>
        <dbReference type="ARBA" id="ARBA00006754"/>
    </source>
</evidence>
<evidence type="ECO:0000259" key="4">
    <source>
        <dbReference type="Pfam" id="PF17853"/>
    </source>
</evidence>
<dbReference type="InterPro" id="IPR042070">
    <property type="entry name" value="PucR_C-HTH_sf"/>
</dbReference>
<dbReference type="InterPro" id="IPR012914">
    <property type="entry name" value="PucR_dom"/>
</dbReference>
<organism evidence="5 6">
    <name type="scientific">Sulfobacillus benefaciens</name>
    <dbReference type="NCBI Taxonomy" id="453960"/>
    <lineage>
        <taxon>Bacteria</taxon>
        <taxon>Bacillati</taxon>
        <taxon>Bacillota</taxon>
        <taxon>Clostridia</taxon>
        <taxon>Eubacteriales</taxon>
        <taxon>Clostridiales Family XVII. Incertae Sedis</taxon>
        <taxon>Sulfobacillus</taxon>
    </lineage>
</organism>
<dbReference type="AlphaFoldDB" id="A0A2T2WL21"/>
<feature type="domain" description="Purine catabolism PurC-like" evidence="2">
    <location>
        <begin position="8"/>
        <end position="123"/>
    </location>
</feature>
<dbReference type="InterPro" id="IPR025736">
    <property type="entry name" value="PucR_C-HTH_dom"/>
</dbReference>
<evidence type="ECO:0000259" key="3">
    <source>
        <dbReference type="Pfam" id="PF13556"/>
    </source>
</evidence>
<proteinExistence type="inferred from homology"/>
<dbReference type="PANTHER" id="PTHR33744:SF1">
    <property type="entry name" value="DNA-BINDING TRANSCRIPTIONAL ACTIVATOR ADER"/>
    <property type="match status" value="1"/>
</dbReference>
<sequence length="557" mass="62687">MAITVGRLMDAKVLQDAHVVAGRQGLGNIVESVNMMDAPDIVEWIRRHQLLVTTLYNVKDHLEVLTRLIPDLIRAGCSGLAVKCRYVPVIPKFMVKQANESAFPLIELPLDVPLGVISHEITRILLSRDEHSDDRATDLERLWDSVMTDTGPEAVAAYLARYWKGPVALYGQDRNLLALSPSGMPQALFHTLLDEVGALWDRTGRLDVHAWTLHGHVVEKLPLIEHRFYYGDVVVIDRIRTVGDVMEVAARAVSAFYLKKYLQHRIWSQHRQRLVRQLIEPEHKEMRGNSSYDECASLAWPCDFLRATTYGVAVGVMESVSSPGRLGNHWHQAHSLQEEVLMRLEQNLGERGWRTLGSVIGGELVLLVAGTSGPEPDIAPQHRLAGDLSGFASKLSDLYAIRMRFALGSFYSSSRHIHDSYHEAQETLKTGTNTPISHYRPHGVKKFLQQMPATERNRFVDTVLGSLLSLPPADRDLMLRTLKTFLDSQNQVTDAAKALFVHRNTVLYRLRKLEELLGRSFDNADDVLAMRLALVFLTESPFEEFLVGSPFSRLADS</sequence>
<dbReference type="PANTHER" id="PTHR33744">
    <property type="entry name" value="CARBOHYDRATE DIACID REGULATOR"/>
    <property type="match status" value="1"/>
</dbReference>
<dbReference type="Proteomes" id="UP000242699">
    <property type="component" value="Unassembled WGS sequence"/>
</dbReference>
<protein>
    <recommendedName>
        <fullName evidence="7">PucR family transcriptional regulator</fullName>
    </recommendedName>
</protein>
<evidence type="ECO:0000313" key="5">
    <source>
        <dbReference type="EMBL" id="PSR22906.1"/>
    </source>
</evidence>